<accession>A0A7V7GSN1</accession>
<dbReference type="EMBL" id="QOVF01000004">
    <property type="protein sequence ID" value="KAA0693454.1"/>
    <property type="molecule type" value="Genomic_DNA"/>
</dbReference>
<dbReference type="OrthoDB" id="8747607at2"/>
<dbReference type="SUPFAM" id="SSF53850">
    <property type="entry name" value="Periplasmic binding protein-like II"/>
    <property type="match status" value="1"/>
</dbReference>
<gene>
    <name evidence="1" type="ORF">DT594_13740</name>
</gene>
<protein>
    <submittedName>
        <fullName evidence="1">Amino acid ABC transporter substrate-binding protein</fullName>
    </submittedName>
</protein>
<reference evidence="1 2" key="1">
    <citation type="submission" date="2018-07" db="EMBL/GenBank/DDBJ databases">
        <title>Pseudomonas laoshanensis sp. nov., isolated from soil.</title>
        <authorList>
            <person name="Sun J."/>
            <person name="Yu L."/>
            <person name="Wang M."/>
            <person name="Zhang C."/>
        </authorList>
    </citation>
    <scope>NUCLEOTIDE SEQUENCE [LARGE SCALE GENOMIC DNA]</scope>
    <source>
        <strain evidence="1 2">Y22</strain>
    </source>
</reference>
<comment type="caution">
    <text evidence="1">The sequence shown here is derived from an EMBL/GenBank/DDBJ whole genome shotgun (WGS) entry which is preliminary data.</text>
</comment>
<name>A0A7V7GSN1_9GAMM</name>
<dbReference type="Gene3D" id="3.40.190.10">
    <property type="entry name" value="Periplasmic binding protein-like II"/>
    <property type="match status" value="2"/>
</dbReference>
<dbReference type="AlphaFoldDB" id="A0A7V7GSN1"/>
<evidence type="ECO:0000313" key="2">
    <source>
        <dbReference type="Proteomes" id="UP000463138"/>
    </source>
</evidence>
<dbReference type="Proteomes" id="UP000463138">
    <property type="component" value="Unassembled WGS sequence"/>
</dbReference>
<sequence length="284" mass="32108">MCHESCRIQSASEQIAFGKPILKTVRYLFLLAALGATLLLSVLAPRAYAEPVQVKVGGYSFPPFVNRPADGQWSGLTLDVIAAMNALQDDYQFMFFSTSASRRYHDFDNNQYDIMLFESPHWGWQGKSVVSLHGPVTGREVFIAKAAEGRGQDYFAQRQGKRIALFSGYHYAFTGFNPDRDYLRKEHGAAMTFSHESIIQMVLRERAEFGVVTEAFLQQYLAQYPQHQGQLLVSEKADQHYRHALIMRRGSAPGISYMDDLFQQLRNQGELSRLLALHGLADAD</sequence>
<proteinExistence type="predicted"/>
<evidence type="ECO:0000313" key="1">
    <source>
        <dbReference type="EMBL" id="KAA0693454.1"/>
    </source>
</evidence>
<keyword evidence="2" id="KW-1185">Reference proteome</keyword>
<organism evidence="1 2">
    <name type="scientific">Halopseudomonas laoshanensis</name>
    <dbReference type="NCBI Taxonomy" id="2268758"/>
    <lineage>
        <taxon>Bacteria</taxon>
        <taxon>Pseudomonadati</taxon>
        <taxon>Pseudomonadota</taxon>
        <taxon>Gammaproteobacteria</taxon>
        <taxon>Pseudomonadales</taxon>
        <taxon>Pseudomonadaceae</taxon>
        <taxon>Halopseudomonas</taxon>
    </lineage>
</organism>